<evidence type="ECO:0000256" key="8">
    <source>
        <dbReference type="ARBA" id="ARBA00023098"/>
    </source>
</evidence>
<dbReference type="SUPFAM" id="SSF51735">
    <property type="entry name" value="NAD(P)-binding Rossmann-fold domains"/>
    <property type="match status" value="1"/>
</dbReference>
<sequence length="712" mass="76458">FHFDLDDNGVATVLVDRHDESMNTLGEELVLELSDVVDRLEEDDVKAVVFGSAKKDFLAGADIRMFGSISTAEEAVEALKAIHEPFDRIEALHREAGKPVIAAIHGACLGGGLEFALTASKRICTNSPRTQLGQPEVQLGLIPGAGGTQRLPELIGLQGGLEMIVGGKPIRHHKARKLGLVDEVVPVEVLLEIARRRAVEAIDAEPPERVIALNVSTRNLQRLALEKNPAGRKVLFKKATDMMMRETGGHYPAPKRAIEAIQIGAEHGRAAGVAAEIRFFGELVLTPESAALRSIFFATQGLKADTGVDGDAKARKVEHIAVLGGGLMGGGIAAVSAVNAGAVVRIKEIDNAGVARGLGYVSKVVAKRAKRRRMTPFQVEQIMNRVTGSTEWIGFKNTDIVIEAVFEDLDLKRTMLAQVEEIVGPDTIFASNTSSLPISQIAANAQRPENVVGMHYFSPVDKMPLLEVITTEATSDGVTATAVALGKAQGKTVIVVNDGVGFYTTRLLGPYSNEAAFLLEEGASVEEIDGAMTDWGFPIGPLLLADEVGIDVGAHIAVILANAFGERMQGPAMMEGLIADDRKGRKNGKGFYLYDKGERGDVDTSVYDALGLGPRTGARKEDIAERMSMAFINEAARCLEEGILRSARDGDIGAVFGLGYPPFRGGPFWTIDQMGVETVVDRLIVLAAKHGDRFEPTQILRDYAAEGKKFRE</sequence>
<keyword evidence="10" id="KW-0511">Multifunctional enzyme</keyword>
<dbReference type="FunFam" id="3.90.226.10:FF:000011">
    <property type="entry name" value="Fatty acid oxidation complex subunit alpha"/>
    <property type="match status" value="1"/>
</dbReference>
<dbReference type="Pfam" id="PF00378">
    <property type="entry name" value="ECH_1"/>
    <property type="match status" value="1"/>
</dbReference>
<evidence type="ECO:0000256" key="10">
    <source>
        <dbReference type="ARBA" id="ARBA00023268"/>
    </source>
</evidence>
<dbReference type="InterPro" id="IPR006108">
    <property type="entry name" value="3HC_DH_C"/>
</dbReference>
<evidence type="ECO:0000256" key="3">
    <source>
        <dbReference type="ARBA" id="ARBA00008750"/>
    </source>
</evidence>
<dbReference type="AlphaFoldDB" id="A0A3B0SQP1"/>
<dbReference type="SUPFAM" id="SSF48179">
    <property type="entry name" value="6-phosphogluconate dehydrogenase C-terminal domain-like"/>
    <property type="match status" value="2"/>
</dbReference>
<dbReference type="SUPFAM" id="SSF52096">
    <property type="entry name" value="ClpP/crotonase"/>
    <property type="match status" value="1"/>
</dbReference>
<name>A0A3B0SQP1_9ZZZZ</name>
<comment type="similarity">
    <text evidence="2">In the central section; belongs to the 3-hydroxyacyl-CoA dehydrogenase family.</text>
</comment>
<dbReference type="GO" id="GO:0016853">
    <property type="term" value="F:isomerase activity"/>
    <property type="evidence" value="ECO:0007669"/>
    <property type="project" value="UniProtKB-KW"/>
</dbReference>
<dbReference type="PROSITE" id="PS00067">
    <property type="entry name" value="3HCDH"/>
    <property type="match status" value="1"/>
</dbReference>
<dbReference type="InterPro" id="IPR050136">
    <property type="entry name" value="FA_oxidation_alpha_subunit"/>
</dbReference>
<evidence type="ECO:0000259" key="12">
    <source>
        <dbReference type="Pfam" id="PF02737"/>
    </source>
</evidence>
<reference evidence="13" key="1">
    <citation type="submission" date="2018-06" db="EMBL/GenBank/DDBJ databases">
        <authorList>
            <person name="Zhirakovskaya E."/>
        </authorList>
    </citation>
    <scope>NUCLEOTIDE SEQUENCE</scope>
</reference>
<comment type="pathway">
    <text evidence="1">Lipid metabolism; fatty acid beta-oxidation.</text>
</comment>
<dbReference type="FunFam" id="3.40.50.720:FF:000009">
    <property type="entry name" value="Fatty oxidation complex, alpha subunit"/>
    <property type="match status" value="1"/>
</dbReference>
<dbReference type="InterPro" id="IPR006180">
    <property type="entry name" value="3-OHacyl-CoA_DH_CS"/>
</dbReference>
<dbReference type="Pfam" id="PF00725">
    <property type="entry name" value="3HCDH"/>
    <property type="match status" value="2"/>
</dbReference>
<dbReference type="Pfam" id="PF02737">
    <property type="entry name" value="3HCDH_N"/>
    <property type="match status" value="1"/>
</dbReference>
<keyword evidence="9 13" id="KW-0456">Lyase</keyword>
<dbReference type="InterPro" id="IPR036291">
    <property type="entry name" value="NAD(P)-bd_dom_sf"/>
</dbReference>
<dbReference type="InterPro" id="IPR008927">
    <property type="entry name" value="6-PGluconate_DH-like_C_sf"/>
</dbReference>
<evidence type="ECO:0000256" key="2">
    <source>
        <dbReference type="ARBA" id="ARBA00007005"/>
    </source>
</evidence>
<evidence type="ECO:0000256" key="4">
    <source>
        <dbReference type="ARBA" id="ARBA00012076"/>
    </source>
</evidence>
<dbReference type="GO" id="GO:0070403">
    <property type="term" value="F:NAD+ binding"/>
    <property type="evidence" value="ECO:0007669"/>
    <property type="project" value="InterPro"/>
</dbReference>
<comment type="similarity">
    <text evidence="3">In the N-terminal section; belongs to the enoyl-CoA hydratase/isomerase family.</text>
</comment>
<accession>A0A3B0SQP1</accession>
<dbReference type="PANTHER" id="PTHR43612">
    <property type="entry name" value="TRIFUNCTIONAL ENZYME SUBUNIT ALPHA"/>
    <property type="match status" value="1"/>
</dbReference>
<feature type="domain" description="3-hydroxyacyl-CoA dehydrogenase C-terminal" evidence="11">
    <location>
        <begin position="623"/>
        <end position="709"/>
    </location>
</feature>
<proteinExistence type="inferred from homology"/>
<gene>
    <name evidence="13" type="ORF">MNBD_ACTINO01-818</name>
</gene>
<dbReference type="Gene3D" id="3.40.50.720">
    <property type="entry name" value="NAD(P)-binding Rossmann-like Domain"/>
    <property type="match status" value="1"/>
</dbReference>
<dbReference type="GO" id="GO:0004300">
    <property type="term" value="F:enoyl-CoA hydratase activity"/>
    <property type="evidence" value="ECO:0007669"/>
    <property type="project" value="UniProtKB-EC"/>
</dbReference>
<keyword evidence="8" id="KW-0443">Lipid metabolism</keyword>
<organism evidence="13">
    <name type="scientific">hydrothermal vent metagenome</name>
    <dbReference type="NCBI Taxonomy" id="652676"/>
    <lineage>
        <taxon>unclassified sequences</taxon>
        <taxon>metagenomes</taxon>
        <taxon>ecological metagenomes</taxon>
    </lineage>
</organism>
<dbReference type="EMBL" id="UOEI01000550">
    <property type="protein sequence ID" value="VAW07818.1"/>
    <property type="molecule type" value="Genomic_DNA"/>
</dbReference>
<keyword evidence="6 13" id="KW-0560">Oxidoreductase</keyword>
<keyword evidence="13" id="KW-0413">Isomerase</keyword>
<evidence type="ECO:0000256" key="9">
    <source>
        <dbReference type="ARBA" id="ARBA00023239"/>
    </source>
</evidence>
<dbReference type="InterPro" id="IPR029045">
    <property type="entry name" value="ClpP/crotonase-like_dom_sf"/>
</dbReference>
<dbReference type="NCBIfam" id="NF008363">
    <property type="entry name" value="PRK11154.1"/>
    <property type="match status" value="1"/>
</dbReference>
<dbReference type="EC" id="4.2.1.17" evidence="4"/>
<evidence type="ECO:0000256" key="5">
    <source>
        <dbReference type="ARBA" id="ARBA00022832"/>
    </source>
</evidence>
<keyword evidence="5" id="KW-0276">Fatty acid metabolism</keyword>
<dbReference type="Gene3D" id="3.90.226.10">
    <property type="entry name" value="2-enoyl-CoA Hydratase, Chain A, domain 1"/>
    <property type="match status" value="1"/>
</dbReference>
<dbReference type="UniPathway" id="UPA00659"/>
<evidence type="ECO:0000256" key="7">
    <source>
        <dbReference type="ARBA" id="ARBA00023027"/>
    </source>
</evidence>
<dbReference type="Gene3D" id="1.10.1040.50">
    <property type="match status" value="1"/>
</dbReference>
<feature type="domain" description="3-hydroxyacyl-CoA dehydrogenase NAD binding" evidence="12">
    <location>
        <begin position="319"/>
        <end position="498"/>
    </location>
</feature>
<dbReference type="GO" id="GO:0006635">
    <property type="term" value="P:fatty acid beta-oxidation"/>
    <property type="evidence" value="ECO:0007669"/>
    <property type="project" value="UniProtKB-UniPathway"/>
</dbReference>
<feature type="domain" description="3-hydroxyacyl-CoA dehydrogenase C-terminal" evidence="11">
    <location>
        <begin position="501"/>
        <end position="594"/>
    </location>
</feature>
<evidence type="ECO:0000313" key="13">
    <source>
        <dbReference type="EMBL" id="VAW07818.1"/>
    </source>
</evidence>
<dbReference type="InterPro" id="IPR001753">
    <property type="entry name" value="Enoyl-CoA_hydra/iso"/>
</dbReference>
<dbReference type="CDD" id="cd06558">
    <property type="entry name" value="crotonase-like"/>
    <property type="match status" value="1"/>
</dbReference>
<protein>
    <recommendedName>
        <fullName evidence="4">enoyl-CoA hydratase</fullName>
        <ecNumber evidence="4">4.2.1.17</ecNumber>
    </recommendedName>
</protein>
<dbReference type="InterPro" id="IPR006176">
    <property type="entry name" value="3-OHacyl-CoA_DH_NAD-bd"/>
</dbReference>
<feature type="non-terminal residue" evidence="13">
    <location>
        <position position="1"/>
    </location>
</feature>
<evidence type="ECO:0000259" key="11">
    <source>
        <dbReference type="Pfam" id="PF00725"/>
    </source>
</evidence>
<dbReference type="PANTHER" id="PTHR43612:SF3">
    <property type="entry name" value="TRIFUNCTIONAL ENZYME SUBUNIT ALPHA, MITOCHONDRIAL"/>
    <property type="match status" value="1"/>
</dbReference>
<evidence type="ECO:0000256" key="1">
    <source>
        <dbReference type="ARBA" id="ARBA00005005"/>
    </source>
</evidence>
<keyword evidence="7" id="KW-0520">NAD</keyword>
<evidence type="ECO:0000256" key="6">
    <source>
        <dbReference type="ARBA" id="ARBA00023002"/>
    </source>
</evidence>
<dbReference type="GO" id="GO:0016509">
    <property type="term" value="F:long-chain (3S)-3-hydroxyacyl-CoA dehydrogenase (NAD+) activity"/>
    <property type="evidence" value="ECO:0007669"/>
    <property type="project" value="TreeGrafter"/>
</dbReference>